<keyword evidence="1" id="KW-0812">Transmembrane</keyword>
<accession>A0A2H0TF87</accession>
<proteinExistence type="predicted"/>
<organism evidence="2 3">
    <name type="scientific">Candidatus Niyogibacteria bacterium CG10_big_fil_rev_8_21_14_0_10_42_19</name>
    <dbReference type="NCBI Taxonomy" id="1974725"/>
    <lineage>
        <taxon>Bacteria</taxon>
        <taxon>Candidatus Niyogiibacteriota</taxon>
    </lineage>
</organism>
<sequence>MEEEVLKKIKEQDEKLAAIYDSVEKIRKYFLWSLVIMVAIVILPLIGLAFVIPEFLSIYTGDLGL</sequence>
<feature type="transmembrane region" description="Helical" evidence="1">
    <location>
        <begin position="29"/>
        <end position="52"/>
    </location>
</feature>
<evidence type="ECO:0000256" key="1">
    <source>
        <dbReference type="SAM" id="Phobius"/>
    </source>
</evidence>
<keyword evidence="1" id="KW-0472">Membrane</keyword>
<keyword evidence="1" id="KW-1133">Transmembrane helix</keyword>
<evidence type="ECO:0000313" key="2">
    <source>
        <dbReference type="EMBL" id="PIR70217.1"/>
    </source>
</evidence>
<gene>
    <name evidence="2" type="ORF">COU46_02635</name>
</gene>
<dbReference type="AlphaFoldDB" id="A0A2H0TF87"/>
<comment type="caution">
    <text evidence="2">The sequence shown here is derived from an EMBL/GenBank/DDBJ whole genome shotgun (WGS) entry which is preliminary data.</text>
</comment>
<reference evidence="3" key="1">
    <citation type="submission" date="2017-09" db="EMBL/GenBank/DDBJ databases">
        <title>Depth-based differentiation of microbial function through sediment-hosted aquifers and enrichment of novel symbionts in the deep terrestrial subsurface.</title>
        <authorList>
            <person name="Probst A.J."/>
            <person name="Ladd B."/>
            <person name="Jarett J.K."/>
            <person name="Geller-Mcgrath D.E."/>
            <person name="Sieber C.M.K."/>
            <person name="Emerson J.B."/>
            <person name="Anantharaman K."/>
            <person name="Thomas B.C."/>
            <person name="Malmstrom R."/>
            <person name="Stieglmeier M."/>
            <person name="Klingl A."/>
            <person name="Woyke T."/>
            <person name="Ryan C.M."/>
            <person name="Banfield J.F."/>
        </authorList>
    </citation>
    <scope>NUCLEOTIDE SEQUENCE [LARGE SCALE GENOMIC DNA]</scope>
</reference>
<dbReference type="EMBL" id="PFCN01000032">
    <property type="protein sequence ID" value="PIR70217.1"/>
    <property type="molecule type" value="Genomic_DNA"/>
</dbReference>
<name>A0A2H0TF87_9BACT</name>
<dbReference type="Proteomes" id="UP000229383">
    <property type="component" value="Unassembled WGS sequence"/>
</dbReference>
<protein>
    <submittedName>
        <fullName evidence="2">Uncharacterized protein</fullName>
    </submittedName>
</protein>
<evidence type="ECO:0000313" key="3">
    <source>
        <dbReference type="Proteomes" id="UP000229383"/>
    </source>
</evidence>